<comment type="caution">
    <text evidence="1">The sequence shown here is derived from an EMBL/GenBank/DDBJ whole genome shotgun (WGS) entry which is preliminary data.</text>
</comment>
<organism evidence="1 2">
    <name type="scientific">Candidatus Opimibacter skivensis</name>
    <dbReference type="NCBI Taxonomy" id="2982028"/>
    <lineage>
        <taxon>Bacteria</taxon>
        <taxon>Pseudomonadati</taxon>
        <taxon>Bacteroidota</taxon>
        <taxon>Saprospiria</taxon>
        <taxon>Saprospirales</taxon>
        <taxon>Saprospiraceae</taxon>
        <taxon>Candidatus Opimibacter</taxon>
    </lineage>
</organism>
<protein>
    <submittedName>
        <fullName evidence="1">DUF3010 family protein</fullName>
    </submittedName>
</protein>
<evidence type="ECO:0000313" key="2">
    <source>
        <dbReference type="Proteomes" id="UP000808337"/>
    </source>
</evidence>
<dbReference type="Pfam" id="PF11215">
    <property type="entry name" value="DUF3010"/>
    <property type="match status" value="1"/>
</dbReference>
<proteinExistence type="predicted"/>
<dbReference type="InterPro" id="IPR021378">
    <property type="entry name" value="DUF3010"/>
</dbReference>
<accession>A0A9D7SYC5</accession>
<dbReference type="EMBL" id="JADKGY010000029">
    <property type="protein sequence ID" value="MBK9983930.1"/>
    <property type="molecule type" value="Genomic_DNA"/>
</dbReference>
<reference evidence="1 2" key="1">
    <citation type="submission" date="2020-10" db="EMBL/GenBank/DDBJ databases">
        <title>Connecting structure to function with the recovery of over 1000 high-quality activated sludge metagenome-assembled genomes encoding full-length rRNA genes using long-read sequencing.</title>
        <authorList>
            <person name="Singleton C.M."/>
            <person name="Petriglieri F."/>
            <person name="Kristensen J.M."/>
            <person name="Kirkegaard R.H."/>
            <person name="Michaelsen T.Y."/>
            <person name="Andersen M.H."/>
            <person name="Karst S.M."/>
            <person name="Dueholm M.S."/>
            <person name="Nielsen P.H."/>
            <person name="Albertsen M."/>
        </authorList>
    </citation>
    <scope>NUCLEOTIDE SEQUENCE [LARGE SCALE GENOMIC DNA]</scope>
    <source>
        <strain evidence="1">Ribe_18-Q3-R11-54_MAXAC.273</strain>
    </source>
</reference>
<sequence>MKVIGIDIDKTKAIFYILEEDQNGNLKNRTGSFRSLTLTDDTDNASIRTFQSTVHSFFDKTNPDRIGILKRQTKGRFRSAPLSFKIEGLLQCYEEIEMEFIQPIRVTNFFKKNVFILDLEFEYQEDAAKLAWYMLKSSPNTDI</sequence>
<name>A0A9D7SYC5_9BACT</name>
<dbReference type="Proteomes" id="UP000808337">
    <property type="component" value="Unassembled WGS sequence"/>
</dbReference>
<dbReference type="AlphaFoldDB" id="A0A9D7SYC5"/>
<evidence type="ECO:0000313" key="1">
    <source>
        <dbReference type="EMBL" id="MBK9983930.1"/>
    </source>
</evidence>
<gene>
    <name evidence="1" type="ORF">IPP15_16450</name>
</gene>